<evidence type="ECO:0000313" key="3">
    <source>
        <dbReference type="Proteomes" id="UP000002384"/>
    </source>
</evidence>
<evidence type="ECO:0000313" key="2">
    <source>
        <dbReference type="EMBL" id="ACK71598.1"/>
    </source>
</evidence>
<dbReference type="AlphaFoldDB" id="B7KCP7"/>
<dbReference type="STRING" id="65393.PCC7424_3197"/>
<feature type="region of interest" description="Disordered" evidence="1">
    <location>
        <begin position="75"/>
        <end position="125"/>
    </location>
</feature>
<organism evidence="2 3">
    <name type="scientific">Gloeothece citriformis (strain PCC 7424)</name>
    <name type="common">Cyanothece sp. (strain PCC 7424)</name>
    <dbReference type="NCBI Taxonomy" id="65393"/>
    <lineage>
        <taxon>Bacteria</taxon>
        <taxon>Bacillati</taxon>
        <taxon>Cyanobacteriota</taxon>
        <taxon>Cyanophyceae</taxon>
        <taxon>Oscillatoriophycideae</taxon>
        <taxon>Chroococcales</taxon>
        <taxon>Aphanothecaceae</taxon>
        <taxon>Gloeothece</taxon>
        <taxon>Gloeothece citriformis</taxon>
    </lineage>
</organism>
<gene>
    <name evidence="2" type="ordered locus">PCC7424_3197</name>
</gene>
<dbReference type="eggNOG" id="COG1522">
    <property type="taxonomic scope" value="Bacteria"/>
</dbReference>
<keyword evidence="3" id="KW-1185">Reference proteome</keyword>
<feature type="compositionally biased region" description="Polar residues" evidence="1">
    <location>
        <begin position="147"/>
        <end position="156"/>
    </location>
</feature>
<feature type="compositionally biased region" description="Acidic residues" evidence="1">
    <location>
        <begin position="171"/>
        <end position="184"/>
    </location>
</feature>
<reference evidence="3" key="1">
    <citation type="journal article" date="2011" name="MBio">
        <title>Novel metabolic attributes of the genus Cyanothece, comprising a group of unicellular nitrogen-fixing Cyanobacteria.</title>
        <authorList>
            <person name="Bandyopadhyay A."/>
            <person name="Elvitigala T."/>
            <person name="Welsh E."/>
            <person name="Stockel J."/>
            <person name="Liberton M."/>
            <person name="Min H."/>
            <person name="Sherman L.A."/>
            <person name="Pakrasi H.B."/>
        </authorList>
    </citation>
    <scope>NUCLEOTIDE SEQUENCE [LARGE SCALE GENOMIC DNA]</scope>
    <source>
        <strain evidence="3">PCC 7424</strain>
    </source>
</reference>
<dbReference type="RefSeq" id="WP_015955195.1">
    <property type="nucleotide sequence ID" value="NC_011729.1"/>
</dbReference>
<feature type="compositionally biased region" description="Acidic residues" evidence="1">
    <location>
        <begin position="105"/>
        <end position="115"/>
    </location>
</feature>
<dbReference type="HOGENOM" id="CLU_055594_1_0_3"/>
<evidence type="ECO:0008006" key="4">
    <source>
        <dbReference type="Google" id="ProtNLM"/>
    </source>
</evidence>
<accession>B7KCP7</accession>
<dbReference type="Gene3D" id="1.10.10.60">
    <property type="entry name" value="Homeodomain-like"/>
    <property type="match status" value="1"/>
</dbReference>
<dbReference type="OrthoDB" id="482053at2"/>
<name>B7KCP7_GLOC7</name>
<dbReference type="Proteomes" id="UP000002384">
    <property type="component" value="Chromosome"/>
</dbReference>
<dbReference type="eggNOG" id="COG2963">
    <property type="taxonomic scope" value="Bacteria"/>
</dbReference>
<sequence length="335" mass="38739">MSPRKLTNDNKKEILKLYRETGETTSTLAERYEVSSSTISRFLKTHLTESEYEDLIQQKRLARTPKGALQLELEKMNKSNQGNLFTTPPDESEVEPEPELKVEETPEEEQEEEEEVKAVEPQEELKPVEEVKVIQKPVSKLIRFPSQEQPEVSQKTPVVKEVTYPSSPPEPEPEQFEEEEDEEDISRVDVAAYAMLDDEDLLYFDEEEEDEEDEEDWEDEIDISYPNSFPKTAQLQILPIASAAFPKTCYLVIDRAAELITRPLKEFAELGKIPAEEVQQKTLPVFDNHRVARRFSKRRERVIKIPDGRMIQKTCSHLEAKGITRLLLDGQIYSL</sequence>
<proteinExistence type="predicted"/>
<feature type="region of interest" description="Disordered" evidence="1">
    <location>
        <begin position="147"/>
        <end position="184"/>
    </location>
</feature>
<feature type="compositionally biased region" description="Basic and acidic residues" evidence="1">
    <location>
        <begin position="116"/>
        <end position="125"/>
    </location>
</feature>
<dbReference type="KEGG" id="cyc:PCC7424_3197"/>
<evidence type="ECO:0000256" key="1">
    <source>
        <dbReference type="SAM" id="MobiDB-lite"/>
    </source>
</evidence>
<protein>
    <recommendedName>
        <fullName evidence="4">Transposase</fullName>
    </recommendedName>
</protein>
<dbReference type="EMBL" id="CP001291">
    <property type="protein sequence ID" value="ACK71598.1"/>
    <property type="molecule type" value="Genomic_DNA"/>
</dbReference>